<feature type="transmembrane region" description="Helical" evidence="1">
    <location>
        <begin position="12"/>
        <end position="34"/>
    </location>
</feature>
<name>A0A9D4YSQ0_CHLVU</name>
<comment type="caution">
    <text evidence="2">The sequence shown here is derived from an EMBL/GenBank/DDBJ whole genome shotgun (WGS) entry which is preliminary data.</text>
</comment>
<evidence type="ECO:0000313" key="3">
    <source>
        <dbReference type="Proteomes" id="UP001055712"/>
    </source>
</evidence>
<evidence type="ECO:0000313" key="2">
    <source>
        <dbReference type="EMBL" id="KAI3424314.1"/>
    </source>
</evidence>
<organism evidence="2 3">
    <name type="scientific">Chlorella vulgaris</name>
    <name type="common">Green alga</name>
    <dbReference type="NCBI Taxonomy" id="3077"/>
    <lineage>
        <taxon>Eukaryota</taxon>
        <taxon>Viridiplantae</taxon>
        <taxon>Chlorophyta</taxon>
        <taxon>core chlorophytes</taxon>
        <taxon>Trebouxiophyceae</taxon>
        <taxon>Chlorellales</taxon>
        <taxon>Chlorellaceae</taxon>
        <taxon>Chlorella clade</taxon>
        <taxon>Chlorella</taxon>
    </lineage>
</organism>
<gene>
    <name evidence="2" type="ORF">D9Q98_009867</name>
</gene>
<feature type="transmembrane region" description="Helical" evidence="1">
    <location>
        <begin position="55"/>
        <end position="77"/>
    </location>
</feature>
<keyword evidence="1" id="KW-0812">Transmembrane</keyword>
<feature type="transmembrane region" description="Helical" evidence="1">
    <location>
        <begin position="216"/>
        <end position="238"/>
    </location>
</feature>
<dbReference type="AlphaFoldDB" id="A0A9D4YSQ0"/>
<dbReference type="PANTHER" id="PTHR34116">
    <property type="entry name" value="PLASMINOGEN ACTIVATOR INHIBITOR"/>
    <property type="match status" value="1"/>
</dbReference>
<feature type="transmembrane region" description="Helical" evidence="1">
    <location>
        <begin position="291"/>
        <end position="314"/>
    </location>
</feature>
<dbReference type="Proteomes" id="UP001055712">
    <property type="component" value="Unassembled WGS sequence"/>
</dbReference>
<protein>
    <submittedName>
        <fullName evidence="2">Uncharacterized protein</fullName>
    </submittedName>
</protein>
<keyword evidence="1" id="KW-1133">Transmembrane helix</keyword>
<evidence type="ECO:0000256" key="1">
    <source>
        <dbReference type="SAM" id="Phobius"/>
    </source>
</evidence>
<accession>A0A9D4YSQ0</accession>
<dbReference type="OrthoDB" id="514866at2759"/>
<sequence length="464" mass="48190">MSATAFEPVDWAVLGASGVTVLFALAACLHSVPWRRGGGKDATRSFSILWRGRAVLALMCAATAASQLLRLGVLWGANSVVFSPGITSWTSAGWMCRIYLTLSLGLLQPLCAFTALLMLTAALSRKHRPEAARHPNARLLGLALLCTLPVAAAQVVVAWLGLVLRSGGQPIEAAPRSLLGIFFATYWQGTQQQCGTAGGGSAAAGQPTSVACTACVFPAAAVIAHGAFVLCFLLALAVTSTRLAAAVLNTRLKRRVRIFQAVVSLLAVAGVAALGVSLSRGPFSWLNVGCWIAYVVSTLLLLAVMVWEVVVCPVRDLRAIDKRLVLWADGSAALAAAGDEGPGSGRGSGSGALIRAHNRSSEAEAYVVAAAAARTQAMVLAAAPPLAHQSAQPLPSPRPAEDALPLRPVSHQRHGSLLGQQLPSAPVVSAQAAWAHEPGPPPLFTSAIHATPAHLQPQYLSLYP</sequence>
<feature type="transmembrane region" description="Helical" evidence="1">
    <location>
        <begin position="258"/>
        <end position="279"/>
    </location>
</feature>
<reference evidence="2" key="2">
    <citation type="submission" date="2020-11" db="EMBL/GenBank/DDBJ databases">
        <authorList>
            <person name="Cecchin M."/>
            <person name="Marcolungo L."/>
            <person name="Rossato M."/>
            <person name="Girolomoni L."/>
            <person name="Cosentino E."/>
            <person name="Cuine S."/>
            <person name="Li-Beisson Y."/>
            <person name="Delledonne M."/>
            <person name="Ballottari M."/>
        </authorList>
    </citation>
    <scope>NUCLEOTIDE SEQUENCE</scope>
    <source>
        <strain evidence="2">211/11P</strain>
        <tissue evidence="2">Whole cell</tissue>
    </source>
</reference>
<keyword evidence="3" id="KW-1185">Reference proteome</keyword>
<dbReference type="PANTHER" id="PTHR34116:SF2">
    <property type="entry name" value="THH1_TOM1_TOM3 DOMAIN-CONTAINING PROTEIN"/>
    <property type="match status" value="1"/>
</dbReference>
<feature type="transmembrane region" description="Helical" evidence="1">
    <location>
        <begin position="139"/>
        <end position="162"/>
    </location>
</feature>
<reference evidence="2" key="1">
    <citation type="journal article" date="2019" name="Plant J.">
        <title>Chlorella vulgaris genome assembly and annotation reveals the molecular basis for metabolic acclimation to high light conditions.</title>
        <authorList>
            <person name="Cecchin M."/>
            <person name="Marcolungo L."/>
            <person name="Rossato M."/>
            <person name="Girolomoni L."/>
            <person name="Cosentino E."/>
            <person name="Cuine S."/>
            <person name="Li-Beisson Y."/>
            <person name="Delledonne M."/>
            <person name="Ballottari M."/>
        </authorList>
    </citation>
    <scope>NUCLEOTIDE SEQUENCE</scope>
    <source>
        <strain evidence="2">211/11P</strain>
    </source>
</reference>
<keyword evidence="1" id="KW-0472">Membrane</keyword>
<dbReference type="EMBL" id="SIDB01000013">
    <property type="protein sequence ID" value="KAI3424314.1"/>
    <property type="molecule type" value="Genomic_DNA"/>
</dbReference>
<feature type="transmembrane region" description="Helical" evidence="1">
    <location>
        <begin position="97"/>
        <end position="119"/>
    </location>
</feature>
<proteinExistence type="predicted"/>